<gene>
    <name evidence="1" type="ORF">DU504_06610</name>
</gene>
<protein>
    <submittedName>
        <fullName evidence="1">Uncharacterized protein</fullName>
    </submittedName>
</protein>
<organism evidence="1 2">
    <name type="scientific">Haloplanus salinus</name>
    <dbReference type="NCBI Taxonomy" id="1126245"/>
    <lineage>
        <taxon>Archaea</taxon>
        <taxon>Methanobacteriati</taxon>
        <taxon>Methanobacteriota</taxon>
        <taxon>Stenosarchaea group</taxon>
        <taxon>Halobacteria</taxon>
        <taxon>Halobacteriales</taxon>
        <taxon>Haloferacaceae</taxon>
        <taxon>Haloplanus</taxon>
    </lineage>
</organism>
<dbReference type="EMBL" id="QPHM01000001">
    <property type="protein sequence ID" value="RCU47003.1"/>
    <property type="molecule type" value="Genomic_DNA"/>
</dbReference>
<evidence type="ECO:0000313" key="2">
    <source>
        <dbReference type="Proteomes" id="UP000252189"/>
    </source>
</evidence>
<proteinExistence type="predicted"/>
<comment type="caution">
    <text evidence="1">The sequence shown here is derived from an EMBL/GenBank/DDBJ whole genome shotgun (WGS) entry which is preliminary data.</text>
</comment>
<dbReference type="AlphaFoldDB" id="A0A368NAE4"/>
<keyword evidence="2" id="KW-1185">Reference proteome</keyword>
<dbReference type="OrthoDB" id="336816at2157"/>
<accession>A0A368NAE4</accession>
<name>A0A368NAE4_9EURY</name>
<dbReference type="RefSeq" id="WP_114448553.1">
    <property type="nucleotide sequence ID" value="NZ_QPHM01000001.1"/>
</dbReference>
<evidence type="ECO:0000313" key="1">
    <source>
        <dbReference type="EMBL" id="RCU47003.1"/>
    </source>
</evidence>
<dbReference type="Proteomes" id="UP000252189">
    <property type="component" value="Unassembled WGS sequence"/>
</dbReference>
<reference evidence="1 2" key="1">
    <citation type="submission" date="2018-07" db="EMBL/GenBank/DDBJ databases">
        <title>Genome sequences of Haloplanus salinus JCM 18368T.</title>
        <authorList>
            <person name="Kim Y.B."/>
            <person name="Roh S.W."/>
        </authorList>
    </citation>
    <scope>NUCLEOTIDE SEQUENCE [LARGE SCALE GENOMIC DNA]</scope>
    <source>
        <strain evidence="1 2">JCM 18368</strain>
    </source>
</reference>
<sequence length="134" mass="15517">MEEEKPYWMNLTGGTSFSGELRFELENYFPEAHYKQAIDQAFKEKAEDEILPDGGSRTQYYWSGEDGVVYHTEAGDELVDPFFDTIEEAEQFLQNQAEQHGQERYQGMVLRRAGNMKMKEATDVLTEQAGLTDW</sequence>